<evidence type="ECO:0000313" key="3">
    <source>
        <dbReference type="Proteomes" id="UP000239494"/>
    </source>
</evidence>
<dbReference type="Proteomes" id="UP000239494">
    <property type="component" value="Unassembled WGS sequence"/>
</dbReference>
<dbReference type="Gene3D" id="3.40.50.80">
    <property type="entry name" value="Nucleotide-binding domain of ferredoxin-NADP reductase (FNR) module"/>
    <property type="match status" value="1"/>
</dbReference>
<dbReference type="AlphaFoldDB" id="A0A2T0SE27"/>
<dbReference type="InterPro" id="IPR017938">
    <property type="entry name" value="Riboflavin_synthase-like_b-brl"/>
</dbReference>
<protein>
    <submittedName>
        <fullName evidence="2">NADPH-dependent ferric siderophore reductase</fullName>
    </submittedName>
</protein>
<dbReference type="InterPro" id="IPR013113">
    <property type="entry name" value="SIP_FAD-bd"/>
</dbReference>
<keyword evidence="3" id="KW-1185">Reference proteome</keyword>
<dbReference type="InterPro" id="IPR039261">
    <property type="entry name" value="FNR_nucleotide-bd"/>
</dbReference>
<dbReference type="GO" id="GO:0016491">
    <property type="term" value="F:oxidoreductase activity"/>
    <property type="evidence" value="ECO:0007669"/>
    <property type="project" value="InterPro"/>
</dbReference>
<feature type="domain" description="FAD-binding FR-type" evidence="1">
    <location>
        <begin position="32"/>
        <end position="170"/>
    </location>
</feature>
<evidence type="ECO:0000313" key="2">
    <source>
        <dbReference type="EMBL" id="PRY31678.1"/>
    </source>
</evidence>
<comment type="caution">
    <text evidence="2">The sequence shown here is derived from an EMBL/GenBank/DDBJ whole genome shotgun (WGS) entry which is preliminary data.</text>
</comment>
<dbReference type="InterPro" id="IPR007037">
    <property type="entry name" value="SIP_rossman_dom"/>
</dbReference>
<gene>
    <name evidence="2" type="ORF">CLV43_12284</name>
</gene>
<dbReference type="Pfam" id="PF04954">
    <property type="entry name" value="SIP"/>
    <property type="match status" value="1"/>
</dbReference>
<dbReference type="EMBL" id="PVTF01000022">
    <property type="protein sequence ID" value="PRY31678.1"/>
    <property type="molecule type" value="Genomic_DNA"/>
</dbReference>
<dbReference type="PROSITE" id="PS51384">
    <property type="entry name" value="FAD_FR"/>
    <property type="match status" value="1"/>
</dbReference>
<dbReference type="RefSeq" id="WP_106196551.1">
    <property type="nucleotide sequence ID" value="NZ_PVTF01000022.1"/>
</dbReference>
<dbReference type="CDD" id="cd06193">
    <property type="entry name" value="siderophore_interacting"/>
    <property type="match status" value="1"/>
</dbReference>
<name>A0A2T0SE27_9PSEU</name>
<sequence length="280" mass="30555">MGTRTALDQLRTRVVGKVTALVMAAPNRRDEFEQFPMTVVRTLAVHAHLRRITFHAPEFAWWRTSGADEYFGLLMPRGGELVMPEVERVSVRAAMARLPEAIRPDLRWYTVRALRPEEAEIDVDFVLHDGDSAHGPGSTWAAAAEVGAVAGFRACGSAYRDRPATASRLLVADETALPALSAILESAPADRVLAFVELPDESYAAPVPAGVELVFRGADRPGDHVLRAVAAAPVEDVDHAWVCGESGLATSVRRHLVGERGVDRRRIAFSGYWKVGQART</sequence>
<dbReference type="InterPro" id="IPR017927">
    <property type="entry name" value="FAD-bd_FR_type"/>
</dbReference>
<organism evidence="2 3">
    <name type="scientific">Umezawaea tangerina</name>
    <dbReference type="NCBI Taxonomy" id="84725"/>
    <lineage>
        <taxon>Bacteria</taxon>
        <taxon>Bacillati</taxon>
        <taxon>Actinomycetota</taxon>
        <taxon>Actinomycetes</taxon>
        <taxon>Pseudonocardiales</taxon>
        <taxon>Pseudonocardiaceae</taxon>
        <taxon>Umezawaea</taxon>
    </lineage>
</organism>
<dbReference type="PANTHER" id="PTHR30157:SF0">
    <property type="entry name" value="NADPH-DEPENDENT FERRIC-CHELATE REDUCTASE"/>
    <property type="match status" value="1"/>
</dbReference>
<dbReference type="SUPFAM" id="SSF63380">
    <property type="entry name" value="Riboflavin synthase domain-like"/>
    <property type="match status" value="1"/>
</dbReference>
<dbReference type="PANTHER" id="PTHR30157">
    <property type="entry name" value="FERRIC REDUCTASE, NADPH-DEPENDENT"/>
    <property type="match status" value="1"/>
</dbReference>
<proteinExistence type="predicted"/>
<evidence type="ECO:0000259" key="1">
    <source>
        <dbReference type="PROSITE" id="PS51384"/>
    </source>
</evidence>
<dbReference type="Pfam" id="PF08021">
    <property type="entry name" value="FAD_binding_9"/>
    <property type="match status" value="1"/>
</dbReference>
<reference evidence="2 3" key="1">
    <citation type="submission" date="2018-03" db="EMBL/GenBank/DDBJ databases">
        <title>Genomic Encyclopedia of Archaeal and Bacterial Type Strains, Phase II (KMG-II): from individual species to whole genera.</title>
        <authorList>
            <person name="Goeker M."/>
        </authorList>
    </citation>
    <scope>NUCLEOTIDE SEQUENCE [LARGE SCALE GENOMIC DNA]</scope>
    <source>
        <strain evidence="2 3">DSM 44720</strain>
    </source>
</reference>
<dbReference type="InterPro" id="IPR039374">
    <property type="entry name" value="SIP_fam"/>
</dbReference>
<dbReference type="OrthoDB" id="3291337at2"/>
<dbReference type="Gene3D" id="2.40.30.10">
    <property type="entry name" value="Translation factors"/>
    <property type="match status" value="1"/>
</dbReference>
<accession>A0A2T0SE27</accession>